<sequence>MDRRDFLKYSTFGVCLAGVGVGISQQRPGRYIHYDGKYIYPGRIETWPGVDVKFSTCKQCHSDCALMARVYKNTIIKLDGNPYDIQTTQPPIPYATPQNKAITYVGTTFDTSKKPHVNGSHSLCPRGQAGRQTVYDPYRIYKPLKRVGPRGSKKFTTISYEQLINEVVNGGYLFKDVPGEENRFVEGFKHLWNNGQNRFVPANEEYPDFGPKTNQFVAYWGRAEGGQNNLIIRFASALGSVNALPHVSVCELTHHVATNATYPGTNMLKPDQPNAEIVLVFGSNYYEANFPMQTLARRSAEATSSGKKVVFIDPRGGNQIAHADFVPIKPGGDGAFAIGMIRWIIENKRYNEKYLEIPNFEDAIKQNEPNYSNASYLIVADKNHPDYGLFLKSPNKKTIIDEKTKKPKVIEELMVIDKNLKKPTEATSTSQAELWPNGFLSLDTVVVNGVECLTAMQYLWKEAQNHTYEWYEKESGISKLKIIELAREFTSHGRKAVADLYRGPAMHANGYYNARAVLLLNAFVGNIDWKGGYINGGGAAETLDGVYNLKKWPDFVPPSGVRISRERSFYEETTEYKNRLKQGNPFPAKRPWFPFGFGIWQEIWAGTYFQYPYPVKILFQHMANPAWSQPGMGGADDDSLMWVRMIKDLNKVPLFISTDIVIAESSAYADYIIPDATYLEGWGTLGGYPTYPTSRISTRQPIIEPVTAKIKDGIHITMEQFLIDVAKKLGLPGFGKNAFLEGGNLNVREDYYLKMIANIAYDDKHLLKKEGDKFIKQGPVPDADDYEMKTVAEYIKKYPNALKPDEWKKVAYVIARGGRFEDQDVAYLPFGQPEWVTHRWGEKKNAVQIYNEVVAKTHNAITGEKFDGGVRLEPPKNMKGQPLSKIYAMKDYPFMLSTYKVPIHSKSRTISDPWLLELLPGNFLEISEVDAKKLNLKDGDTVRLSSPAYPKGIITRIRIRFALRPGVVTYSQAFGRWSYGSGTWYINGKKYEGDPARNVGIHPNHLMLLDESIADKDGWTTVLESDVAGGMAYYNTPVKIEKVS</sequence>
<dbReference type="InterPro" id="IPR006656">
    <property type="entry name" value="Mopterin_OxRdtase"/>
</dbReference>
<dbReference type="InterPro" id="IPR019546">
    <property type="entry name" value="TAT_signal_bac_arc"/>
</dbReference>
<dbReference type="Gene3D" id="2.40.40.20">
    <property type="match status" value="1"/>
</dbReference>
<dbReference type="Pfam" id="PF01568">
    <property type="entry name" value="Molydop_binding"/>
    <property type="match status" value="1"/>
</dbReference>
<dbReference type="Gene3D" id="3.30.200.210">
    <property type="match status" value="1"/>
</dbReference>
<protein>
    <submittedName>
        <fullName evidence="9">Tetrathionate reductase subunit A</fullName>
    </submittedName>
</protein>
<dbReference type="RefSeq" id="WP_086034033.1">
    <property type="nucleotide sequence ID" value="NZ_MDSU01000018.1"/>
</dbReference>
<keyword evidence="2" id="KW-0004">4Fe-4S</keyword>
<dbReference type="GO" id="GO:0043546">
    <property type="term" value="F:molybdopterin cofactor binding"/>
    <property type="evidence" value="ECO:0007669"/>
    <property type="project" value="InterPro"/>
</dbReference>
<organism evidence="9 10">
    <name type="scientific">Desulfurella amilsii</name>
    <dbReference type="NCBI Taxonomy" id="1562698"/>
    <lineage>
        <taxon>Bacteria</taxon>
        <taxon>Pseudomonadati</taxon>
        <taxon>Campylobacterota</taxon>
        <taxon>Desulfurellia</taxon>
        <taxon>Desulfurellales</taxon>
        <taxon>Desulfurellaceae</taxon>
        <taxon>Desulfurella</taxon>
    </lineage>
</organism>
<dbReference type="GO" id="GO:0016491">
    <property type="term" value="F:oxidoreductase activity"/>
    <property type="evidence" value="ECO:0007669"/>
    <property type="project" value="UniProtKB-KW"/>
</dbReference>
<dbReference type="NCBIfam" id="TIGR01409">
    <property type="entry name" value="TAT_signal_seq"/>
    <property type="match status" value="1"/>
</dbReference>
<name>A0A1X4XW93_9BACT</name>
<evidence type="ECO:0000313" key="10">
    <source>
        <dbReference type="Proteomes" id="UP000194141"/>
    </source>
</evidence>
<feature type="domain" description="Molybdopterin oxidoreductase" evidence="7">
    <location>
        <begin position="234"/>
        <end position="684"/>
    </location>
</feature>
<keyword evidence="5" id="KW-0732">Signal</keyword>
<dbReference type="PANTHER" id="PTHR43742:SF9">
    <property type="entry name" value="TETRATHIONATE REDUCTASE SUBUNIT A"/>
    <property type="match status" value="1"/>
</dbReference>
<dbReference type="Gene3D" id="3.40.228.10">
    <property type="entry name" value="Dimethylsulfoxide Reductase, domain 2"/>
    <property type="match status" value="1"/>
</dbReference>
<reference evidence="9 10" key="1">
    <citation type="journal article" date="2017" name="Front. Microbiol.">
        <title>Genome Sequence of Desulfurella amilsii Strain TR1 and Comparative Genomics of Desulfurellaceae Family.</title>
        <authorList>
            <person name="Florentino A.P."/>
            <person name="Stams A.J."/>
            <person name="Sanchez-Andrea I."/>
        </authorList>
    </citation>
    <scope>NUCLEOTIDE SEQUENCE [LARGE SCALE GENOMIC DNA]</scope>
    <source>
        <strain evidence="9 10">TR1</strain>
    </source>
</reference>
<dbReference type="SUPFAM" id="SSF53706">
    <property type="entry name" value="Formate dehydrogenase/DMSO reductase, domains 1-3"/>
    <property type="match status" value="1"/>
</dbReference>
<dbReference type="Pfam" id="PF00384">
    <property type="entry name" value="Molybdopterin"/>
    <property type="match status" value="1"/>
</dbReference>
<dbReference type="STRING" id="1562698.DESAMIL20_1360"/>
<feature type="domain" description="Molybdopterin dinucleotide-binding" evidence="8">
    <location>
        <begin position="894"/>
        <end position="976"/>
    </location>
</feature>
<dbReference type="AlphaFoldDB" id="A0A1X4XW93"/>
<dbReference type="EMBL" id="MDSU01000018">
    <property type="protein sequence ID" value="OSS41807.1"/>
    <property type="molecule type" value="Genomic_DNA"/>
</dbReference>
<dbReference type="PANTHER" id="PTHR43742">
    <property type="entry name" value="TRIMETHYLAMINE-N-OXIDE REDUCTASE"/>
    <property type="match status" value="1"/>
</dbReference>
<keyword evidence="4" id="KW-0479">Metal-binding</keyword>
<dbReference type="GO" id="GO:0051539">
    <property type="term" value="F:4 iron, 4 sulfur cluster binding"/>
    <property type="evidence" value="ECO:0007669"/>
    <property type="project" value="UniProtKB-KW"/>
</dbReference>
<gene>
    <name evidence="9" type="ORF">DESAMIL20_1360</name>
</gene>
<dbReference type="Gene3D" id="3.40.50.740">
    <property type="match status" value="1"/>
</dbReference>
<dbReference type="SUPFAM" id="SSF50692">
    <property type="entry name" value="ADC-like"/>
    <property type="match status" value="1"/>
</dbReference>
<dbReference type="Proteomes" id="UP000194141">
    <property type="component" value="Unassembled WGS sequence"/>
</dbReference>
<dbReference type="InterPro" id="IPR006657">
    <property type="entry name" value="MoPterin_dinucl-bd_dom"/>
</dbReference>
<dbReference type="OrthoDB" id="9810782at2"/>
<keyword evidence="3" id="KW-0500">Molybdenum</keyword>
<evidence type="ECO:0000256" key="1">
    <source>
        <dbReference type="ARBA" id="ARBA00010312"/>
    </source>
</evidence>
<keyword evidence="6" id="KW-0560">Oxidoreductase</keyword>
<accession>A0A1X4XW93</accession>
<comment type="similarity">
    <text evidence="1">Belongs to the prokaryotic molybdopterin-containing oxidoreductase family.</text>
</comment>
<dbReference type="InterPro" id="IPR009010">
    <property type="entry name" value="Asp_de-COase-like_dom_sf"/>
</dbReference>
<evidence type="ECO:0000313" key="9">
    <source>
        <dbReference type="EMBL" id="OSS41807.1"/>
    </source>
</evidence>
<evidence type="ECO:0000256" key="2">
    <source>
        <dbReference type="ARBA" id="ARBA00022485"/>
    </source>
</evidence>
<proteinExistence type="inferred from homology"/>
<evidence type="ECO:0000259" key="7">
    <source>
        <dbReference type="Pfam" id="PF00384"/>
    </source>
</evidence>
<dbReference type="GO" id="GO:0046872">
    <property type="term" value="F:metal ion binding"/>
    <property type="evidence" value="ECO:0007669"/>
    <property type="project" value="UniProtKB-KW"/>
</dbReference>
<evidence type="ECO:0000256" key="3">
    <source>
        <dbReference type="ARBA" id="ARBA00022505"/>
    </source>
</evidence>
<comment type="caution">
    <text evidence="9">The sequence shown here is derived from an EMBL/GenBank/DDBJ whole genome shotgun (WGS) entry which is preliminary data.</text>
</comment>
<dbReference type="InterPro" id="IPR050612">
    <property type="entry name" value="Prok_Mopterin_Oxidored"/>
</dbReference>
<keyword evidence="2" id="KW-0408">Iron</keyword>
<keyword evidence="2" id="KW-0411">Iron-sulfur</keyword>
<evidence type="ECO:0000256" key="5">
    <source>
        <dbReference type="ARBA" id="ARBA00022729"/>
    </source>
</evidence>
<evidence type="ECO:0000256" key="6">
    <source>
        <dbReference type="ARBA" id="ARBA00023002"/>
    </source>
</evidence>
<evidence type="ECO:0000259" key="8">
    <source>
        <dbReference type="Pfam" id="PF01568"/>
    </source>
</evidence>
<evidence type="ECO:0000256" key="4">
    <source>
        <dbReference type="ARBA" id="ARBA00022723"/>
    </source>
</evidence>
<keyword evidence="10" id="KW-1185">Reference proteome</keyword>